<evidence type="ECO:0000313" key="5">
    <source>
        <dbReference type="EMBL" id="WGV17924.1"/>
    </source>
</evidence>
<dbReference type="Pfam" id="PF03450">
    <property type="entry name" value="CO_deh_flav_C"/>
    <property type="match status" value="1"/>
</dbReference>
<accession>A0ABY8QAK8</accession>
<dbReference type="Gene3D" id="3.30.465.10">
    <property type="match status" value="1"/>
</dbReference>
<dbReference type="InterPro" id="IPR016166">
    <property type="entry name" value="FAD-bd_PCMH"/>
</dbReference>
<dbReference type="InterPro" id="IPR036318">
    <property type="entry name" value="FAD-bd_PCMH-like_sf"/>
</dbReference>
<dbReference type="InterPro" id="IPR016167">
    <property type="entry name" value="FAD-bd_PCMH_sub1"/>
</dbReference>
<dbReference type="SUPFAM" id="SSF55447">
    <property type="entry name" value="CO dehydrogenase flavoprotein C-terminal domain-like"/>
    <property type="match status" value="1"/>
</dbReference>
<evidence type="ECO:0000256" key="2">
    <source>
        <dbReference type="ARBA" id="ARBA00022827"/>
    </source>
</evidence>
<evidence type="ECO:0000256" key="1">
    <source>
        <dbReference type="ARBA" id="ARBA00022630"/>
    </source>
</evidence>
<organism evidence="5 6">
    <name type="scientific">Fuscovulum ytuae</name>
    <dbReference type="NCBI Taxonomy" id="3042299"/>
    <lineage>
        <taxon>Bacteria</taxon>
        <taxon>Pseudomonadati</taxon>
        <taxon>Pseudomonadota</taxon>
        <taxon>Alphaproteobacteria</taxon>
        <taxon>Rhodobacterales</taxon>
        <taxon>Paracoccaceae</taxon>
        <taxon>Fuscovulum</taxon>
    </lineage>
</organism>
<dbReference type="InterPro" id="IPR005107">
    <property type="entry name" value="CO_DH_flav_C"/>
</dbReference>
<reference evidence="5 6" key="1">
    <citation type="submission" date="2023-04" db="EMBL/GenBank/DDBJ databases">
        <title>YMD61, complete Genome.</title>
        <authorList>
            <person name="Zhang J."/>
        </authorList>
    </citation>
    <scope>NUCLEOTIDE SEQUENCE [LARGE SCALE GENOMIC DNA]</scope>
    <source>
        <strain evidence="5 6">YMD61</strain>
    </source>
</reference>
<sequence length="283" mass="29360">MKAAEFGYLRPGRIEDALQALAAGEGGAMPLAGGQSLMPMMNFRVAMPERLIDLGALAELRGICDGGGHLVIGAMTRWSDLMASEEIAKEVPLLARALPEIAHPAIRNRGTIGGSVALADPAAEVPAVLLALEGVVVLRSLTGERRVAAGDFFLGHYETARGPGELIVALEVPKAGEMRFGFHEIGRRHGDFALAGAAVAVTMEGARVAEARIALFGVADRAIRATGAEVALRGAALGDGTALDRAVAALAEIDFAGDIHASAPMRRHLAGVAIRRAWAEAVA</sequence>
<dbReference type="RefSeq" id="WP_281469613.1">
    <property type="nucleotide sequence ID" value="NZ_CP124535.1"/>
</dbReference>
<dbReference type="Gene3D" id="3.30.390.50">
    <property type="entry name" value="CO dehydrogenase flavoprotein, C-terminal domain"/>
    <property type="match status" value="1"/>
</dbReference>
<gene>
    <name evidence="5" type="ORF">QF092_09140</name>
</gene>
<keyword evidence="2" id="KW-0274">FAD</keyword>
<dbReference type="Pfam" id="PF00941">
    <property type="entry name" value="FAD_binding_5"/>
    <property type="match status" value="1"/>
</dbReference>
<dbReference type="InterPro" id="IPR036683">
    <property type="entry name" value="CO_DH_flav_C_dom_sf"/>
</dbReference>
<dbReference type="Gene3D" id="3.30.43.10">
    <property type="entry name" value="Uridine Diphospho-n-acetylenolpyruvylglucosamine Reductase, domain 2"/>
    <property type="match status" value="1"/>
</dbReference>
<evidence type="ECO:0000259" key="4">
    <source>
        <dbReference type="PROSITE" id="PS51387"/>
    </source>
</evidence>
<dbReference type="SMART" id="SM01092">
    <property type="entry name" value="CO_deh_flav_C"/>
    <property type="match status" value="1"/>
</dbReference>
<dbReference type="PROSITE" id="PS51387">
    <property type="entry name" value="FAD_PCMH"/>
    <property type="match status" value="1"/>
</dbReference>
<keyword evidence="6" id="KW-1185">Reference proteome</keyword>
<name>A0ABY8QAK8_9RHOB</name>
<dbReference type="PANTHER" id="PTHR42659">
    <property type="entry name" value="XANTHINE DEHYDROGENASE SUBUNIT C-RELATED"/>
    <property type="match status" value="1"/>
</dbReference>
<dbReference type="Proteomes" id="UP001230978">
    <property type="component" value="Chromosome"/>
</dbReference>
<dbReference type="SUPFAM" id="SSF56176">
    <property type="entry name" value="FAD-binding/transporter-associated domain-like"/>
    <property type="match status" value="1"/>
</dbReference>
<dbReference type="EMBL" id="CP124535">
    <property type="protein sequence ID" value="WGV17924.1"/>
    <property type="molecule type" value="Genomic_DNA"/>
</dbReference>
<dbReference type="InterPro" id="IPR051312">
    <property type="entry name" value="Diverse_Substr_Oxidored"/>
</dbReference>
<keyword evidence="3" id="KW-0560">Oxidoreductase</keyword>
<feature type="domain" description="FAD-binding PCMH-type" evidence="4">
    <location>
        <begin position="1"/>
        <end position="177"/>
    </location>
</feature>
<keyword evidence="1" id="KW-0285">Flavoprotein</keyword>
<evidence type="ECO:0000256" key="3">
    <source>
        <dbReference type="ARBA" id="ARBA00023002"/>
    </source>
</evidence>
<proteinExistence type="predicted"/>
<dbReference type="InterPro" id="IPR002346">
    <property type="entry name" value="Mopterin_DH_FAD-bd"/>
</dbReference>
<dbReference type="PANTHER" id="PTHR42659:SF2">
    <property type="entry name" value="XANTHINE DEHYDROGENASE SUBUNIT C-RELATED"/>
    <property type="match status" value="1"/>
</dbReference>
<evidence type="ECO:0000313" key="6">
    <source>
        <dbReference type="Proteomes" id="UP001230978"/>
    </source>
</evidence>
<dbReference type="InterPro" id="IPR016169">
    <property type="entry name" value="FAD-bd_PCMH_sub2"/>
</dbReference>
<protein>
    <submittedName>
        <fullName evidence="5">Xanthine dehydrogenase family protein subunit M</fullName>
    </submittedName>
</protein>